<reference evidence="3" key="1">
    <citation type="submission" date="2021-01" db="EMBL/GenBank/DDBJ databases">
        <title>Genome sequence of Phenylobacterium sp. 20VBR1 isolated from a valley glaceir, Ny-Alesund, Svalbard.</title>
        <authorList>
            <person name="Thomas F.A."/>
            <person name="Krishnan K.P."/>
            <person name="Sinha R.K."/>
        </authorList>
    </citation>
    <scope>NUCLEOTIDE SEQUENCE</scope>
    <source>
        <strain evidence="3">20VBR1</strain>
    </source>
</reference>
<evidence type="ECO:0000313" key="3">
    <source>
        <dbReference type="EMBL" id="QQZ49242.1"/>
    </source>
</evidence>
<feature type="compositionally biased region" description="Low complexity" evidence="1">
    <location>
        <begin position="96"/>
        <end position="107"/>
    </location>
</feature>
<feature type="signal peptide" evidence="2">
    <location>
        <begin position="1"/>
        <end position="45"/>
    </location>
</feature>
<feature type="chain" id="PRO_5037087000" evidence="2">
    <location>
        <begin position="46"/>
        <end position="128"/>
    </location>
</feature>
<accession>A0A974P1J9</accession>
<name>A0A974P1J9_9CAUL</name>
<evidence type="ECO:0000256" key="1">
    <source>
        <dbReference type="SAM" id="MobiDB-lite"/>
    </source>
</evidence>
<feature type="region of interest" description="Disordered" evidence="1">
    <location>
        <begin position="85"/>
        <end position="128"/>
    </location>
</feature>
<organism evidence="3">
    <name type="scientific">Phenylobacterium glaciei</name>
    <dbReference type="NCBI Taxonomy" id="2803784"/>
    <lineage>
        <taxon>Bacteria</taxon>
        <taxon>Pseudomonadati</taxon>
        <taxon>Pseudomonadota</taxon>
        <taxon>Alphaproteobacteria</taxon>
        <taxon>Caulobacterales</taxon>
        <taxon>Caulobacteraceae</taxon>
        <taxon>Phenylobacterium</taxon>
    </lineage>
</organism>
<feature type="compositionally biased region" description="Polar residues" evidence="1">
    <location>
        <begin position="85"/>
        <end position="94"/>
    </location>
</feature>
<keyword evidence="2" id="KW-0732">Signal</keyword>
<proteinExistence type="predicted"/>
<gene>
    <name evidence="3" type="ORF">JKL49_19290</name>
</gene>
<evidence type="ECO:0000256" key="2">
    <source>
        <dbReference type="SAM" id="SignalP"/>
    </source>
</evidence>
<dbReference type="EMBL" id="CP068570">
    <property type="protein sequence ID" value="QQZ49242.1"/>
    <property type="molecule type" value="Genomic_DNA"/>
</dbReference>
<sequence>MPHCPYPTERRPESAAGWRSKAWPIRTRRSGAALAAVLLASTAQAKTLDVAAGPDAQERLQTALLDAKPGDVVSLGAGKFDFTDGLSSTSTTSRWPAPVRARPSCPSRARRARARACWSPPTGSPSAT</sequence>
<dbReference type="AlphaFoldDB" id="A0A974P1J9"/>
<protein>
    <submittedName>
        <fullName evidence="3">Uncharacterized protein</fullName>
    </submittedName>
</protein>